<dbReference type="PROSITE" id="PS50928">
    <property type="entry name" value="ABC_TM1"/>
    <property type="match status" value="1"/>
</dbReference>
<dbReference type="GO" id="GO:0055085">
    <property type="term" value="P:transmembrane transport"/>
    <property type="evidence" value="ECO:0007669"/>
    <property type="project" value="InterPro"/>
</dbReference>
<feature type="transmembrane region" description="Helical" evidence="9">
    <location>
        <begin position="12"/>
        <end position="38"/>
    </location>
</feature>
<dbReference type="SUPFAM" id="SSF161098">
    <property type="entry name" value="MetI-like"/>
    <property type="match status" value="1"/>
</dbReference>
<evidence type="ECO:0000256" key="3">
    <source>
        <dbReference type="ARBA" id="ARBA00022448"/>
    </source>
</evidence>
<evidence type="ECO:0000256" key="7">
    <source>
        <dbReference type="ARBA" id="ARBA00022989"/>
    </source>
</evidence>
<keyword evidence="5" id="KW-0592">Phosphate transport</keyword>
<dbReference type="GO" id="GO:0005886">
    <property type="term" value="C:plasma membrane"/>
    <property type="evidence" value="ECO:0007669"/>
    <property type="project" value="UniProtKB-SubCell"/>
</dbReference>
<comment type="subcellular location">
    <subcellularLocation>
        <location evidence="1 9">Cell membrane</location>
        <topology evidence="1 9">Multi-pass membrane protein</topology>
    </subcellularLocation>
</comment>
<dbReference type="GO" id="GO:0006817">
    <property type="term" value="P:phosphate ion transport"/>
    <property type="evidence" value="ECO:0007669"/>
    <property type="project" value="UniProtKB-KW"/>
</dbReference>
<proteinExistence type="inferred from homology"/>
<dbReference type="Proteomes" id="UP000199527">
    <property type="component" value="Unassembled WGS sequence"/>
</dbReference>
<keyword evidence="4" id="KW-1003">Cell membrane</keyword>
<evidence type="ECO:0000256" key="9">
    <source>
        <dbReference type="RuleBase" id="RU363032"/>
    </source>
</evidence>
<dbReference type="PANTHER" id="PTHR30425:SF1">
    <property type="entry name" value="PHOSPHATE TRANSPORT SYSTEM PERMEASE PROTEIN PSTC"/>
    <property type="match status" value="1"/>
</dbReference>
<dbReference type="InterPro" id="IPR051124">
    <property type="entry name" value="Phosphate_Transport_Permease"/>
</dbReference>
<dbReference type="Gene3D" id="1.10.3720.10">
    <property type="entry name" value="MetI-like"/>
    <property type="match status" value="1"/>
</dbReference>
<feature type="transmembrane region" description="Helical" evidence="9">
    <location>
        <begin position="102"/>
        <end position="123"/>
    </location>
</feature>
<keyword evidence="7 9" id="KW-1133">Transmembrane helix</keyword>
<keyword evidence="12" id="KW-1185">Reference proteome</keyword>
<organism evidence="11 12">
    <name type="scientific">Ferrimonas sediminum</name>
    <dbReference type="NCBI Taxonomy" id="718193"/>
    <lineage>
        <taxon>Bacteria</taxon>
        <taxon>Pseudomonadati</taxon>
        <taxon>Pseudomonadota</taxon>
        <taxon>Gammaproteobacteria</taxon>
        <taxon>Alteromonadales</taxon>
        <taxon>Ferrimonadaceae</taxon>
        <taxon>Ferrimonas</taxon>
    </lineage>
</organism>
<dbReference type="EMBL" id="FNEM01000026">
    <property type="protein sequence ID" value="SDK32545.1"/>
    <property type="molecule type" value="Genomic_DNA"/>
</dbReference>
<keyword evidence="3 9" id="KW-0813">Transport</keyword>
<evidence type="ECO:0000256" key="2">
    <source>
        <dbReference type="ARBA" id="ARBA00007069"/>
    </source>
</evidence>
<gene>
    <name evidence="11" type="ORF">SAMN04488540_1265</name>
</gene>
<protein>
    <submittedName>
        <fullName evidence="11">Phosphate ABC transporter membrane protein 1, PhoT family</fullName>
    </submittedName>
</protein>
<evidence type="ECO:0000313" key="11">
    <source>
        <dbReference type="EMBL" id="SDK32545.1"/>
    </source>
</evidence>
<dbReference type="RefSeq" id="WP_218126960.1">
    <property type="nucleotide sequence ID" value="NZ_FNEM01000026.1"/>
</dbReference>
<dbReference type="Pfam" id="PF00528">
    <property type="entry name" value="BPD_transp_1"/>
    <property type="match status" value="1"/>
</dbReference>
<name>A0A1G9B136_9GAMM</name>
<comment type="similarity">
    <text evidence="2">Belongs to the binding-protein-dependent transport system permease family. CysTW subfamily.</text>
</comment>
<evidence type="ECO:0000256" key="5">
    <source>
        <dbReference type="ARBA" id="ARBA00022592"/>
    </source>
</evidence>
<feature type="transmembrane region" description="Helical" evidence="9">
    <location>
        <begin position="135"/>
        <end position="157"/>
    </location>
</feature>
<dbReference type="PANTHER" id="PTHR30425">
    <property type="entry name" value="PHOSPHATE TRANSPORT SYSTEM PERMEASE PROTEIN PST"/>
    <property type="match status" value="1"/>
</dbReference>
<feature type="transmembrane region" description="Helical" evidence="9">
    <location>
        <begin position="254"/>
        <end position="276"/>
    </location>
</feature>
<dbReference type="InterPro" id="IPR035906">
    <property type="entry name" value="MetI-like_sf"/>
</dbReference>
<evidence type="ECO:0000256" key="8">
    <source>
        <dbReference type="ARBA" id="ARBA00023136"/>
    </source>
</evidence>
<feature type="domain" description="ABC transmembrane type-1" evidence="10">
    <location>
        <begin position="62"/>
        <end position="272"/>
    </location>
</feature>
<dbReference type="CDD" id="cd06261">
    <property type="entry name" value="TM_PBP2"/>
    <property type="match status" value="1"/>
</dbReference>
<keyword evidence="6 9" id="KW-0812">Transmembrane</keyword>
<dbReference type="AlphaFoldDB" id="A0A1G9B136"/>
<evidence type="ECO:0000256" key="4">
    <source>
        <dbReference type="ARBA" id="ARBA00022475"/>
    </source>
</evidence>
<evidence type="ECO:0000313" key="12">
    <source>
        <dbReference type="Proteomes" id="UP000199527"/>
    </source>
</evidence>
<accession>A0A1G9B136</accession>
<evidence type="ECO:0000259" key="10">
    <source>
        <dbReference type="PROSITE" id="PS50928"/>
    </source>
</evidence>
<evidence type="ECO:0000256" key="6">
    <source>
        <dbReference type="ARBA" id="ARBA00022692"/>
    </source>
</evidence>
<dbReference type="InterPro" id="IPR000515">
    <property type="entry name" value="MetI-like"/>
</dbReference>
<feature type="transmembrane region" description="Helical" evidence="9">
    <location>
        <begin position="58"/>
        <end position="90"/>
    </location>
</feature>
<keyword evidence="8 9" id="KW-0472">Membrane</keyword>
<evidence type="ECO:0000256" key="1">
    <source>
        <dbReference type="ARBA" id="ARBA00004651"/>
    </source>
</evidence>
<sequence>MMSHRPYPRLTSSMATLVLLLIAALFVAIGWFALPVFLHSSQTLLTFQWQPELGCYGILPMVAGSALVALMALMLACPLALGLTAFGLLVRRPWLATLVRTVVRLMAGVPTVVYGIAALFLLVPLLRESFRAGSGYSLLAAALMLSLLILPVMVSMLDSQMRPLMLQLRIGARSMGFTDAQTLTYLVLPRCRRAMISAALLGFGRAVGDTLLPMMLAGNAPQLTGSVLDSIRTLTAHIGLVVATEQGSAMYNSLFASGLILLGLSAVLTLTTRALLKGGQP</sequence>
<reference evidence="12" key="1">
    <citation type="submission" date="2016-10" db="EMBL/GenBank/DDBJ databases">
        <authorList>
            <person name="Varghese N."/>
            <person name="Submissions S."/>
        </authorList>
    </citation>
    <scope>NUCLEOTIDE SEQUENCE [LARGE SCALE GENOMIC DNA]</scope>
    <source>
        <strain evidence="12">DSM 23317</strain>
    </source>
</reference>